<dbReference type="GeneID" id="20208692"/>
<evidence type="ECO:0000256" key="4">
    <source>
        <dbReference type="ARBA" id="ARBA00022525"/>
    </source>
</evidence>
<evidence type="ECO:0000256" key="8">
    <source>
        <dbReference type="ARBA" id="ARBA00023180"/>
    </source>
</evidence>
<evidence type="ECO:0000256" key="6">
    <source>
        <dbReference type="ARBA" id="ARBA00022687"/>
    </source>
</evidence>
<reference evidence="12 14" key="2">
    <citation type="journal article" date="2013" name="Nature">
        <title>Insights into bilaterian evolution from three spiralian genomes.</title>
        <authorList>
            <person name="Simakov O."/>
            <person name="Marletaz F."/>
            <person name="Cho S.J."/>
            <person name="Edsinger-Gonzales E."/>
            <person name="Havlak P."/>
            <person name="Hellsten U."/>
            <person name="Kuo D.H."/>
            <person name="Larsson T."/>
            <person name="Lv J."/>
            <person name="Arendt D."/>
            <person name="Savage R."/>
            <person name="Osoegawa K."/>
            <person name="de Jong P."/>
            <person name="Grimwood J."/>
            <person name="Chapman J.A."/>
            <person name="Shapiro H."/>
            <person name="Aerts A."/>
            <person name="Otillar R.P."/>
            <person name="Terry A.Y."/>
            <person name="Boore J.L."/>
            <person name="Grigoriev I.V."/>
            <person name="Lindberg D.R."/>
            <person name="Seaver E.C."/>
            <person name="Weisblat D.A."/>
            <person name="Putnam N.H."/>
            <person name="Rokhsar D.S."/>
        </authorList>
    </citation>
    <scope>NUCLEOTIDE SEQUENCE</scope>
</reference>
<dbReference type="GO" id="GO:0060070">
    <property type="term" value="P:canonical Wnt signaling pathway"/>
    <property type="evidence" value="ECO:0000318"/>
    <property type="project" value="GO_Central"/>
</dbReference>
<dbReference type="GO" id="GO:0005615">
    <property type="term" value="C:extracellular space"/>
    <property type="evidence" value="ECO:0000318"/>
    <property type="project" value="GO_Central"/>
</dbReference>
<sequence>MKVTIGGQHKPMFLIYFKGTLGKTFPISNAKHIALSDESCGRWIAYSDEKDPILRPSDCYKRRWLEGRQKNACKKNFDMVESIKIGARQSIDQCQKQFVGRRWNCSVVKKGNVFGKILNFGTRESAFVHALSAAGLAYSVTKTCSSGQLDRCGCDNSNHRKFDHQLQSVVRRTQYNRQQHQRFKHPHSQQQQQQHHQLQQQQQLRPHTQQQPQLHQQQNYQKRVVDIQWSGCSDNADFGTAISRLFVNGRENITGRNPMRALINLHNNNAGLKVN</sequence>
<evidence type="ECO:0000256" key="3">
    <source>
        <dbReference type="ARBA" id="ARBA00022473"/>
    </source>
</evidence>
<keyword evidence="5" id="KW-0272">Extracellular matrix</keyword>
<evidence type="ECO:0000256" key="2">
    <source>
        <dbReference type="ARBA" id="ARBA00005683"/>
    </source>
</evidence>
<dbReference type="InParanoid" id="T1FIP3"/>
<keyword evidence="8" id="KW-0325">Glycoprotein</keyword>
<dbReference type="EMBL" id="KB097768">
    <property type="protein sequence ID" value="ESN90157.1"/>
    <property type="molecule type" value="Genomic_DNA"/>
</dbReference>
<dbReference type="GO" id="GO:0005109">
    <property type="term" value="F:frizzled binding"/>
    <property type="evidence" value="ECO:0000318"/>
    <property type="project" value="GO_Central"/>
</dbReference>
<dbReference type="AlphaFoldDB" id="T1FIP3"/>
<dbReference type="eggNOG" id="KOG3913">
    <property type="taxonomic scope" value="Eukaryota"/>
</dbReference>
<dbReference type="GO" id="GO:0030182">
    <property type="term" value="P:neuron differentiation"/>
    <property type="evidence" value="ECO:0000318"/>
    <property type="project" value="GO_Central"/>
</dbReference>
<evidence type="ECO:0000256" key="9">
    <source>
        <dbReference type="ARBA" id="ARBA00023288"/>
    </source>
</evidence>
<protein>
    <recommendedName>
        <fullName evidence="10">Protein Wnt</fullName>
    </recommendedName>
</protein>
<organism evidence="13 14">
    <name type="scientific">Helobdella robusta</name>
    <name type="common">Californian leech</name>
    <dbReference type="NCBI Taxonomy" id="6412"/>
    <lineage>
        <taxon>Eukaryota</taxon>
        <taxon>Metazoa</taxon>
        <taxon>Spiralia</taxon>
        <taxon>Lophotrochozoa</taxon>
        <taxon>Annelida</taxon>
        <taxon>Clitellata</taxon>
        <taxon>Hirudinea</taxon>
        <taxon>Rhynchobdellida</taxon>
        <taxon>Glossiphoniidae</taxon>
        <taxon>Helobdella</taxon>
    </lineage>
</organism>
<evidence type="ECO:0000256" key="1">
    <source>
        <dbReference type="ARBA" id="ARBA00004498"/>
    </source>
</evidence>
<evidence type="ECO:0000256" key="5">
    <source>
        <dbReference type="ARBA" id="ARBA00022530"/>
    </source>
</evidence>
<dbReference type="Proteomes" id="UP000015101">
    <property type="component" value="Unassembled WGS sequence"/>
</dbReference>
<evidence type="ECO:0000256" key="10">
    <source>
        <dbReference type="RuleBase" id="RU003500"/>
    </source>
</evidence>
<dbReference type="CTD" id="20208692"/>
<dbReference type="HOGENOM" id="CLU_1012938_0_0_1"/>
<gene>
    <name evidence="13" type="primary">20208692</name>
    <name evidence="12" type="ORF">HELRODRAFT_182758</name>
</gene>
<evidence type="ECO:0000256" key="7">
    <source>
        <dbReference type="ARBA" id="ARBA00023157"/>
    </source>
</evidence>
<name>T1FIP3_HELRO</name>
<keyword evidence="4" id="KW-0964">Secreted</keyword>
<dbReference type="Pfam" id="PF00110">
    <property type="entry name" value="wnt"/>
    <property type="match status" value="1"/>
</dbReference>
<dbReference type="EMBL" id="AMQM01008367">
    <property type="status" value="NOT_ANNOTATED_CDS"/>
    <property type="molecule type" value="Genomic_DNA"/>
</dbReference>
<keyword evidence="14" id="KW-1185">Reference proteome</keyword>
<evidence type="ECO:0000256" key="11">
    <source>
        <dbReference type="SAM" id="MobiDB-lite"/>
    </source>
</evidence>
<dbReference type="GO" id="GO:0005125">
    <property type="term" value="F:cytokine activity"/>
    <property type="evidence" value="ECO:0000318"/>
    <property type="project" value="GO_Central"/>
</dbReference>
<dbReference type="GO" id="GO:0045165">
    <property type="term" value="P:cell fate commitment"/>
    <property type="evidence" value="ECO:0000318"/>
    <property type="project" value="GO_Central"/>
</dbReference>
<dbReference type="RefSeq" id="XP_009031734.1">
    <property type="nucleotide sequence ID" value="XM_009033486.1"/>
</dbReference>
<keyword evidence="9" id="KW-0449">Lipoprotein</keyword>
<evidence type="ECO:0000313" key="14">
    <source>
        <dbReference type="Proteomes" id="UP000015101"/>
    </source>
</evidence>
<feature type="region of interest" description="Disordered" evidence="11">
    <location>
        <begin position="175"/>
        <end position="217"/>
    </location>
</feature>
<evidence type="ECO:0000313" key="12">
    <source>
        <dbReference type="EMBL" id="ESN90157.1"/>
    </source>
</evidence>
<feature type="compositionally biased region" description="Low complexity" evidence="11">
    <location>
        <begin position="188"/>
        <end position="217"/>
    </location>
</feature>
<accession>T1FIP3</accession>
<dbReference type="SMART" id="SM00097">
    <property type="entry name" value="WNT1"/>
    <property type="match status" value="1"/>
</dbReference>
<comment type="subcellular location">
    <subcellularLocation>
        <location evidence="1 10">Secreted</location>
        <location evidence="1 10">Extracellular space</location>
        <location evidence="1 10">Extracellular matrix</location>
    </subcellularLocation>
</comment>
<keyword evidence="6 10" id="KW-0879">Wnt signaling pathway</keyword>
<dbReference type="PRINTS" id="PR01349">
    <property type="entry name" value="WNTPROTEIN"/>
</dbReference>
<dbReference type="PANTHER" id="PTHR12027">
    <property type="entry name" value="WNT RELATED"/>
    <property type="match status" value="1"/>
</dbReference>
<comment type="similarity">
    <text evidence="2 10">Belongs to the Wnt family.</text>
</comment>
<keyword evidence="3 10" id="KW-0217">Developmental protein</keyword>
<reference evidence="14" key="1">
    <citation type="submission" date="2012-12" db="EMBL/GenBank/DDBJ databases">
        <authorList>
            <person name="Hellsten U."/>
            <person name="Grimwood J."/>
            <person name="Chapman J.A."/>
            <person name="Shapiro H."/>
            <person name="Aerts A."/>
            <person name="Otillar R.P."/>
            <person name="Terry A.Y."/>
            <person name="Boore J.L."/>
            <person name="Simakov O."/>
            <person name="Marletaz F."/>
            <person name="Cho S.-J."/>
            <person name="Edsinger-Gonzales E."/>
            <person name="Havlak P."/>
            <person name="Kuo D.-H."/>
            <person name="Larsson T."/>
            <person name="Lv J."/>
            <person name="Arendt D."/>
            <person name="Savage R."/>
            <person name="Osoegawa K."/>
            <person name="de Jong P."/>
            <person name="Lindberg D.R."/>
            <person name="Seaver E.C."/>
            <person name="Weisblat D.A."/>
            <person name="Putnam N.H."/>
            <person name="Grigoriev I.V."/>
            <person name="Rokhsar D.S."/>
        </authorList>
    </citation>
    <scope>NUCLEOTIDE SEQUENCE</scope>
</reference>
<dbReference type="STRING" id="6412.T1FIP3"/>
<reference evidence="13" key="3">
    <citation type="submission" date="2015-06" db="UniProtKB">
        <authorList>
            <consortium name="EnsemblMetazoa"/>
        </authorList>
    </citation>
    <scope>IDENTIFICATION</scope>
</reference>
<comment type="function">
    <text evidence="10">Ligand for members of the frizzled family of seven transmembrane receptors.</text>
</comment>
<dbReference type="OrthoDB" id="5945655at2759"/>
<proteinExistence type="inferred from homology"/>
<evidence type="ECO:0000313" key="13">
    <source>
        <dbReference type="EnsemblMetazoa" id="HelroP182758"/>
    </source>
</evidence>
<dbReference type="KEGG" id="hro:HELRODRAFT_182758"/>
<dbReference type="PANTHER" id="PTHR12027:SF101">
    <property type="entry name" value="PROTEIN WNT-4"/>
    <property type="match status" value="1"/>
</dbReference>
<dbReference type="EnsemblMetazoa" id="HelroT182758">
    <property type="protein sequence ID" value="HelroP182758"/>
    <property type="gene ID" value="HelroG182758"/>
</dbReference>
<dbReference type="InterPro" id="IPR005817">
    <property type="entry name" value="Wnt"/>
</dbReference>
<keyword evidence="7" id="KW-1015">Disulfide bond</keyword>